<reference evidence="2" key="1">
    <citation type="journal article" date="2023" name="Science">
        <title>Elucidation of the pathway for biosynthesis of saponin adjuvants from the soapbark tree.</title>
        <authorList>
            <person name="Reed J."/>
            <person name="Orme A."/>
            <person name="El-Demerdash A."/>
            <person name="Owen C."/>
            <person name="Martin L.B.B."/>
            <person name="Misra R.C."/>
            <person name="Kikuchi S."/>
            <person name="Rejzek M."/>
            <person name="Martin A.C."/>
            <person name="Harkess A."/>
            <person name="Leebens-Mack J."/>
            <person name="Louveau T."/>
            <person name="Stephenson M.J."/>
            <person name="Osbourn A."/>
        </authorList>
    </citation>
    <scope>NUCLEOTIDE SEQUENCE</scope>
    <source>
        <strain evidence="2">S10</strain>
    </source>
</reference>
<dbReference type="PANTHER" id="PTHR33167:SF18">
    <property type="entry name" value="GB|AAF67766.1"/>
    <property type="match status" value="1"/>
</dbReference>
<evidence type="ECO:0000313" key="2">
    <source>
        <dbReference type="EMBL" id="KAJ7956436.1"/>
    </source>
</evidence>
<dbReference type="KEGG" id="qsa:O6P43_022883"/>
<feature type="region of interest" description="Disordered" evidence="1">
    <location>
        <begin position="757"/>
        <end position="785"/>
    </location>
</feature>
<sequence length="1038" mass="114160">MALLGMGANVQYNGYLLGYYSSKDLILGAEGSKCTLSNGDSELQSSLYHTSSLSALSPEQLSGYKKELVKQTMLQHEAIFRDQIHELHRLYQRQRELMDETKRSQSYKHELETSRPSSVVSHISVEHAPKLCCSPILPWLNTHCCQSSVSYTNKVQLQLGSVAVNSRQVQPVPSPTEGCPKGSELLEHKCKKVGSKVLDLQLPAEVYIDSEEGEALEDERLSKVPKVSAFLFNGISQIVDNSDEKPSPVNNRVDSVAHEDASIPISLSKIFKGVADLNQPAKLEEELASKSDEVLDLAGHRKISCDDLPTRSKSAFHISPKDIIQNPIIQKDIGACPYNPLSGKHEREHLWVSSSNETGQTRSYLDSFAKVNNAENSPSSSIHEELQQFHEVQSVHSLNHNNQKIWNGRNYSGVGSSERTQVPHSYGLLGTSSASPSCAPYQLVPQVDMVSSKLSPVACKQPVHYLGQIPIAVQALPCFSTSATSSKISRSLMERPGLDGGKFHQSFVLRSGTKLDSQSFLQSSSCSRSKILEVQLPSISFDNVKSNDKHCLAFNHDLGKCVQGSENMQTSKNLNLNLVPASFSDVTVFHSSQITDVERKFEDMTRGLPWLKEKPVDIGKPNEGSKIPTEVESVLLQAHYSGCSHEIELKMVEESDFSSKQKIIGFPIDGKPNTSCGQHLSCGSPSKTVPNQFGSEDIAKIMHNFTSDVNLSSTPVADSGECAPAGEHIVKTGLANKCEEFGGLFDLNSCMIEDEHRSADNELQAPVSPENKESSPPRGEPDENQHETLFQLSEDAELPEEEVRIAAEALVSILVSTAGNHLKMTTCRSFESSSDSLYWFAGIACATVDDPKNNINAGLSNESDVLRKFLPDDIDYFEAMTLQLTETEVQECCCKSNGKREEETGSTSSSMPPRKGRTRRGRQQKDFQSEILPSLASLSRYEVTEDLQTIGGLMEAAGTRLESCFMRSTGRNGFARGRRRASISASNITGKPVDLLFQQPASNSELDTERRGLTVGWGNKSGRQGHRYPTSNPRVIIW</sequence>
<accession>A0AAD7LE30</accession>
<dbReference type="Pfam" id="PF05904">
    <property type="entry name" value="DUF863"/>
    <property type="match status" value="1"/>
</dbReference>
<dbReference type="AlphaFoldDB" id="A0AAD7LE30"/>
<dbReference type="PANTHER" id="PTHR33167">
    <property type="entry name" value="TRANSCRIPTION FACTOR, PUTATIVE (DUF863)-RELATED"/>
    <property type="match status" value="1"/>
</dbReference>
<feature type="compositionally biased region" description="Basic and acidic residues" evidence="1">
    <location>
        <begin position="770"/>
        <end position="785"/>
    </location>
</feature>
<feature type="region of interest" description="Disordered" evidence="1">
    <location>
        <begin position="896"/>
        <end position="928"/>
    </location>
</feature>
<protein>
    <submittedName>
        <fullName evidence="2">DUF863 family protein</fullName>
    </submittedName>
</protein>
<dbReference type="Proteomes" id="UP001163823">
    <property type="component" value="Chromosome 9"/>
</dbReference>
<evidence type="ECO:0000256" key="1">
    <source>
        <dbReference type="SAM" id="MobiDB-lite"/>
    </source>
</evidence>
<proteinExistence type="predicted"/>
<dbReference type="InterPro" id="IPR008581">
    <property type="entry name" value="DUF863_pln"/>
</dbReference>
<keyword evidence="3" id="KW-1185">Reference proteome</keyword>
<evidence type="ECO:0000313" key="3">
    <source>
        <dbReference type="Proteomes" id="UP001163823"/>
    </source>
</evidence>
<dbReference type="EMBL" id="JARAOO010000009">
    <property type="protein sequence ID" value="KAJ7956436.1"/>
    <property type="molecule type" value="Genomic_DNA"/>
</dbReference>
<name>A0AAD7LE30_QUISA</name>
<gene>
    <name evidence="2" type="ORF">O6P43_022883</name>
</gene>
<organism evidence="2 3">
    <name type="scientific">Quillaja saponaria</name>
    <name type="common">Soap bark tree</name>
    <dbReference type="NCBI Taxonomy" id="32244"/>
    <lineage>
        <taxon>Eukaryota</taxon>
        <taxon>Viridiplantae</taxon>
        <taxon>Streptophyta</taxon>
        <taxon>Embryophyta</taxon>
        <taxon>Tracheophyta</taxon>
        <taxon>Spermatophyta</taxon>
        <taxon>Magnoliopsida</taxon>
        <taxon>eudicotyledons</taxon>
        <taxon>Gunneridae</taxon>
        <taxon>Pentapetalae</taxon>
        <taxon>rosids</taxon>
        <taxon>fabids</taxon>
        <taxon>Fabales</taxon>
        <taxon>Quillajaceae</taxon>
        <taxon>Quillaja</taxon>
    </lineage>
</organism>
<comment type="caution">
    <text evidence="2">The sequence shown here is derived from an EMBL/GenBank/DDBJ whole genome shotgun (WGS) entry which is preliminary data.</text>
</comment>